<gene>
    <name evidence="1" type="ORF">C8E03_103334</name>
    <name evidence="2" type="ORF">CG710_020155</name>
</gene>
<dbReference type="Proteomes" id="UP000247523">
    <property type="component" value="Unassembled WGS sequence"/>
</dbReference>
<reference evidence="2 3" key="1">
    <citation type="journal article" date="2017" name="Genome Announc.">
        <title>Draft Genome Sequence of a Sporulating and Motile Strain of Lachnotalea glycerini Isolated from Water in Quebec City, Canada.</title>
        <authorList>
            <person name="Maheux A.F."/>
            <person name="Boudreau D.K."/>
            <person name="Berube E."/>
            <person name="Boissinot M."/>
            <person name="Raymond F."/>
            <person name="Brodeur S."/>
            <person name="Corbeil J."/>
            <person name="Isabel S."/>
            <person name="Omar R.F."/>
            <person name="Bergeron M.G."/>
        </authorList>
    </citation>
    <scope>NUCLEOTIDE SEQUENCE [LARGE SCALE GENOMIC DNA]</scope>
    <source>
        <strain evidence="2 3">CCRI-19302</strain>
    </source>
</reference>
<comment type="caution">
    <text evidence="1">The sequence shown here is derived from an EMBL/GenBank/DDBJ whole genome shotgun (WGS) entry which is preliminary data.</text>
</comment>
<proteinExistence type="predicted"/>
<dbReference type="RefSeq" id="WP_094377401.1">
    <property type="nucleotide sequence ID" value="NZ_NOKA02000096.1"/>
</dbReference>
<evidence type="ECO:0000313" key="3">
    <source>
        <dbReference type="Proteomes" id="UP000216411"/>
    </source>
</evidence>
<name>A0A255IIT9_9FIRM</name>
<evidence type="ECO:0000313" key="4">
    <source>
        <dbReference type="Proteomes" id="UP000247523"/>
    </source>
</evidence>
<accession>A0A255IIT9</accession>
<reference evidence="2" key="3">
    <citation type="submission" date="2018-07" db="EMBL/GenBank/DDBJ databases">
        <authorList>
            <person name="Quirk P.G."/>
            <person name="Krulwich T.A."/>
        </authorList>
    </citation>
    <scope>NUCLEOTIDE SEQUENCE</scope>
    <source>
        <strain evidence="2">CCRI-19302</strain>
    </source>
</reference>
<keyword evidence="3" id="KW-1185">Reference proteome</keyword>
<dbReference type="OrthoDB" id="1935838at2"/>
<dbReference type="EMBL" id="NOKA02000096">
    <property type="protein sequence ID" value="RDY27943.1"/>
    <property type="molecule type" value="Genomic_DNA"/>
</dbReference>
<dbReference type="Proteomes" id="UP000216411">
    <property type="component" value="Unassembled WGS sequence"/>
</dbReference>
<dbReference type="AlphaFoldDB" id="A0A255IIT9"/>
<reference evidence="1 4" key="2">
    <citation type="submission" date="2018-05" db="EMBL/GenBank/DDBJ databases">
        <title>Genomic Encyclopedia of Type Strains, Phase IV (KMG-IV): sequencing the most valuable type-strain genomes for metagenomic binning, comparative biology and taxonomic classification.</title>
        <authorList>
            <person name="Goeker M."/>
        </authorList>
    </citation>
    <scope>NUCLEOTIDE SEQUENCE [LARGE SCALE GENOMIC DNA]</scope>
    <source>
        <strain evidence="1 4">DSM 28816</strain>
    </source>
</reference>
<protein>
    <submittedName>
        <fullName evidence="1">Uncharacterized protein</fullName>
    </submittedName>
</protein>
<sequence>MDYRNYMPFGYGQIPFYSGFRYSLDSSQEMIMEKDKEYMKSLYPVKAKEIQALVEDECDKLEYEGSIMFDEYPDKIGLRKIGMDVYNKISKNEAVVDAKEESKEEDIYMMNYGYHYRQPMPPPKPKQEPCNGPGCNDGSVMDMIDVLLFNEMYKRRCRHDRCRRRLYW</sequence>
<organism evidence="1 4">
    <name type="scientific">Lachnotalea glycerini</name>
    <dbReference type="NCBI Taxonomy" id="1763509"/>
    <lineage>
        <taxon>Bacteria</taxon>
        <taxon>Bacillati</taxon>
        <taxon>Bacillota</taxon>
        <taxon>Clostridia</taxon>
        <taxon>Lachnospirales</taxon>
        <taxon>Lachnospiraceae</taxon>
        <taxon>Lachnotalea</taxon>
    </lineage>
</organism>
<dbReference type="EMBL" id="QICS01000003">
    <property type="protein sequence ID" value="PXV91765.1"/>
    <property type="molecule type" value="Genomic_DNA"/>
</dbReference>
<evidence type="ECO:0000313" key="1">
    <source>
        <dbReference type="EMBL" id="PXV91765.1"/>
    </source>
</evidence>
<evidence type="ECO:0000313" key="2">
    <source>
        <dbReference type="EMBL" id="RDY27943.1"/>
    </source>
</evidence>